<evidence type="ECO:0000313" key="6">
    <source>
        <dbReference type="Proteomes" id="UP000294958"/>
    </source>
</evidence>
<evidence type="ECO:0000256" key="2">
    <source>
        <dbReference type="ARBA" id="ARBA00022723"/>
    </source>
</evidence>
<dbReference type="Proteomes" id="UP000294958">
    <property type="component" value="Unassembled WGS sequence"/>
</dbReference>
<dbReference type="PANTHER" id="PTHR30519">
    <property type="entry name" value="5-METHYLTETRAHYDROPTEROYLTRIGLUTAMATE--HOMOCYSTEINE METHYLTRANSFERASE"/>
    <property type="match status" value="1"/>
</dbReference>
<protein>
    <submittedName>
        <fullName evidence="5">Cobalamin-independent methionine synthase catalytic subunit</fullName>
    </submittedName>
</protein>
<dbReference type="Gene3D" id="3.20.20.210">
    <property type="match status" value="1"/>
</dbReference>
<comment type="caution">
    <text evidence="5">The sequence shown here is derived from an EMBL/GenBank/DDBJ whole genome shotgun (WGS) entry which is preliminary data.</text>
</comment>
<evidence type="ECO:0000256" key="1">
    <source>
        <dbReference type="ARBA" id="ARBA00001947"/>
    </source>
</evidence>
<feature type="domain" description="Cobalamin-independent methionine synthase MetE C-terminal/archaeal" evidence="4">
    <location>
        <begin position="2"/>
        <end position="45"/>
    </location>
</feature>
<evidence type="ECO:0000256" key="3">
    <source>
        <dbReference type="ARBA" id="ARBA00022833"/>
    </source>
</evidence>
<keyword evidence="6" id="KW-1185">Reference proteome</keyword>
<keyword evidence="3" id="KW-0862">Zinc</keyword>
<keyword evidence="2" id="KW-0479">Metal-binding</keyword>
<accession>A0A4R6YHF5</accession>
<dbReference type="SUPFAM" id="SSF51726">
    <property type="entry name" value="UROD/MetE-like"/>
    <property type="match status" value="1"/>
</dbReference>
<dbReference type="AlphaFoldDB" id="A0A4R6YHF5"/>
<gene>
    <name evidence="5" type="ORF">DES43_10646</name>
</gene>
<sequence>MTALLKLARKRLADSQIWINPDCGLKTRKWEEVRPDLVNMVAAARELRALAA</sequence>
<dbReference type="Pfam" id="PF01717">
    <property type="entry name" value="Meth_synt_2"/>
    <property type="match status" value="1"/>
</dbReference>
<proteinExistence type="predicted"/>
<dbReference type="InterPro" id="IPR038071">
    <property type="entry name" value="UROD/MetE-like_sf"/>
</dbReference>
<dbReference type="InterPro" id="IPR002629">
    <property type="entry name" value="Met_Synth_C/arc"/>
</dbReference>
<dbReference type="GO" id="GO:0008270">
    <property type="term" value="F:zinc ion binding"/>
    <property type="evidence" value="ECO:0007669"/>
    <property type="project" value="InterPro"/>
</dbReference>
<dbReference type="EMBL" id="SNZF01000006">
    <property type="protein sequence ID" value="TDR36148.1"/>
    <property type="molecule type" value="Genomic_DNA"/>
</dbReference>
<reference evidence="5 6" key="1">
    <citation type="submission" date="2019-03" db="EMBL/GenBank/DDBJ databases">
        <title>Genomic Encyclopedia of Type Strains, Phase IV (KMG-IV): sequencing the most valuable type-strain genomes for metagenomic binning, comparative biology and taxonomic classification.</title>
        <authorList>
            <person name="Goeker M."/>
        </authorList>
    </citation>
    <scope>NUCLEOTIDE SEQUENCE [LARGE SCALE GENOMIC DNA]</scope>
    <source>
        <strain evidence="5 6">DSM 11603</strain>
    </source>
</reference>
<comment type="cofactor">
    <cofactor evidence="1">
        <name>Zn(2+)</name>
        <dbReference type="ChEBI" id="CHEBI:29105"/>
    </cofactor>
</comment>
<dbReference type="GO" id="GO:0003871">
    <property type="term" value="F:5-methyltetrahydropteroyltriglutamate-homocysteine S-methyltransferase activity"/>
    <property type="evidence" value="ECO:0007669"/>
    <property type="project" value="InterPro"/>
</dbReference>
<name>A0A4R6YHF5_9HYPH</name>
<evidence type="ECO:0000259" key="4">
    <source>
        <dbReference type="Pfam" id="PF01717"/>
    </source>
</evidence>
<dbReference type="GO" id="GO:0009086">
    <property type="term" value="P:methionine biosynthetic process"/>
    <property type="evidence" value="ECO:0007669"/>
    <property type="project" value="InterPro"/>
</dbReference>
<evidence type="ECO:0000313" key="5">
    <source>
        <dbReference type="EMBL" id="TDR36148.1"/>
    </source>
</evidence>
<organism evidence="5 6">
    <name type="scientific">Aquamicrobium defluvii</name>
    <dbReference type="NCBI Taxonomy" id="69279"/>
    <lineage>
        <taxon>Bacteria</taxon>
        <taxon>Pseudomonadati</taxon>
        <taxon>Pseudomonadota</taxon>
        <taxon>Alphaproteobacteria</taxon>
        <taxon>Hyphomicrobiales</taxon>
        <taxon>Phyllobacteriaceae</taxon>
        <taxon>Aquamicrobium</taxon>
    </lineage>
</organism>